<dbReference type="PANTHER" id="PTHR10829">
    <property type="entry name" value="CORTACTIN AND DREBRIN"/>
    <property type="match status" value="1"/>
</dbReference>
<keyword evidence="2" id="KW-0963">Cytoplasm</keyword>
<dbReference type="STRING" id="5786.F0ZAG9"/>
<evidence type="ECO:0000256" key="5">
    <source>
        <dbReference type="ARBA" id="ARBA00038052"/>
    </source>
</evidence>
<evidence type="ECO:0000313" key="9">
    <source>
        <dbReference type="Proteomes" id="UP000001064"/>
    </source>
</evidence>
<dbReference type="SMART" id="SM00102">
    <property type="entry name" value="ADF"/>
    <property type="match status" value="1"/>
</dbReference>
<keyword evidence="3" id="KW-0009">Actin-binding</keyword>
<dbReference type="OMA" id="MEANIVN"/>
<gene>
    <name evidence="8" type="ORF">DICPUDRAFT_12292</name>
</gene>
<feature type="domain" description="ADF-H" evidence="7">
    <location>
        <begin position="1"/>
        <end position="125"/>
    </location>
</feature>
<dbReference type="RefSeq" id="XP_003284417.1">
    <property type="nucleotide sequence ID" value="XM_003284369.1"/>
</dbReference>
<dbReference type="FunFam" id="3.40.20.10:FF:000018">
    <property type="entry name" value="Coactosin-like 1"/>
    <property type="match status" value="1"/>
</dbReference>
<proteinExistence type="inferred from homology"/>
<evidence type="ECO:0000256" key="6">
    <source>
        <dbReference type="ARBA" id="ARBA00069392"/>
    </source>
</evidence>
<dbReference type="InterPro" id="IPR029006">
    <property type="entry name" value="ADF-H/Gelsolin-like_dom_sf"/>
</dbReference>
<dbReference type="GO" id="GO:0030427">
    <property type="term" value="C:site of polarized growth"/>
    <property type="evidence" value="ECO:0000318"/>
    <property type="project" value="GO_Central"/>
</dbReference>
<comment type="subcellular location">
    <subcellularLocation>
        <location evidence="1">Cytoplasm</location>
        <location evidence="1">Cytoskeleton</location>
    </subcellularLocation>
</comment>
<dbReference type="Gene3D" id="3.40.20.10">
    <property type="entry name" value="Severin"/>
    <property type="match status" value="1"/>
</dbReference>
<reference evidence="9" key="1">
    <citation type="journal article" date="2011" name="Genome Biol.">
        <title>Comparative genomics of the social amoebae Dictyostelium discoideum and Dictyostelium purpureum.</title>
        <authorList>
            <consortium name="US DOE Joint Genome Institute (JGI-PGF)"/>
            <person name="Sucgang R."/>
            <person name="Kuo A."/>
            <person name="Tian X."/>
            <person name="Salerno W."/>
            <person name="Parikh A."/>
            <person name="Feasley C.L."/>
            <person name="Dalin E."/>
            <person name="Tu H."/>
            <person name="Huang E."/>
            <person name="Barry K."/>
            <person name="Lindquist E."/>
            <person name="Shapiro H."/>
            <person name="Bruce D."/>
            <person name="Schmutz J."/>
            <person name="Salamov A."/>
            <person name="Fey P."/>
            <person name="Gaudet P."/>
            <person name="Anjard C."/>
            <person name="Babu M.M."/>
            <person name="Basu S."/>
            <person name="Bushmanova Y."/>
            <person name="van der Wel H."/>
            <person name="Katoh-Kurasawa M."/>
            <person name="Dinh C."/>
            <person name="Coutinho P.M."/>
            <person name="Saito T."/>
            <person name="Elias M."/>
            <person name="Schaap P."/>
            <person name="Kay R.R."/>
            <person name="Henrissat B."/>
            <person name="Eichinger L."/>
            <person name="Rivero F."/>
            <person name="Putnam N.H."/>
            <person name="West C.M."/>
            <person name="Loomis W.F."/>
            <person name="Chisholm R.L."/>
            <person name="Shaulsky G."/>
            <person name="Strassmann J.E."/>
            <person name="Queller D.C."/>
            <person name="Kuspa A."/>
            <person name="Grigoriev I.V."/>
        </authorList>
    </citation>
    <scope>NUCLEOTIDE SEQUENCE [LARGE SCALE GENOMIC DNA]</scope>
    <source>
        <strain evidence="9">QSDP1</strain>
    </source>
</reference>
<dbReference type="VEuPathDB" id="AmoebaDB:DICPUDRAFT_12292"/>
<organism evidence="8 9">
    <name type="scientific">Dictyostelium purpureum</name>
    <name type="common">Slime mold</name>
    <dbReference type="NCBI Taxonomy" id="5786"/>
    <lineage>
        <taxon>Eukaryota</taxon>
        <taxon>Amoebozoa</taxon>
        <taxon>Evosea</taxon>
        <taxon>Eumycetozoa</taxon>
        <taxon>Dictyostelia</taxon>
        <taxon>Dictyosteliales</taxon>
        <taxon>Dictyosteliaceae</taxon>
        <taxon>Dictyostelium</taxon>
    </lineage>
</organism>
<dbReference type="AlphaFoldDB" id="F0ZAG9"/>
<dbReference type="GO" id="GO:0051015">
    <property type="term" value="F:actin filament binding"/>
    <property type="evidence" value="ECO:0000318"/>
    <property type="project" value="GO_Central"/>
</dbReference>
<dbReference type="PANTHER" id="PTHR10829:SF50">
    <property type="entry name" value="ADF-H DOMAIN-CONTAINING PROTEIN"/>
    <property type="match status" value="1"/>
</dbReference>
<evidence type="ECO:0000256" key="1">
    <source>
        <dbReference type="ARBA" id="ARBA00004245"/>
    </source>
</evidence>
<keyword evidence="4" id="KW-0206">Cytoskeleton</keyword>
<dbReference type="InParanoid" id="F0ZAG9"/>
<sequence>PEVYEALKDVRSDASDTNWCLIGYANETTLSVLGKGNGGADELAQHLKSNIVAYGLVREVERFDLSDTVKFAFINFVGEEIPRMFRAKLGTHSGKVKEVFTPYHVDLSVSEPSEVSNESVAKVIK</sequence>
<dbReference type="Pfam" id="PF00241">
    <property type="entry name" value="Cofilin_ADF"/>
    <property type="match status" value="1"/>
</dbReference>
<dbReference type="KEGG" id="dpp:DICPUDRAFT_12292"/>
<dbReference type="GO" id="GO:0030864">
    <property type="term" value="C:cortical actin cytoskeleton"/>
    <property type="evidence" value="ECO:0000318"/>
    <property type="project" value="GO_Central"/>
</dbReference>
<comment type="similarity">
    <text evidence="5">Belongs to the actin-binding proteins ADF family. Coactosin subfamily.</text>
</comment>
<dbReference type="EMBL" id="GL870964">
    <property type="protein sequence ID" value="EGC39067.1"/>
    <property type="molecule type" value="Genomic_DNA"/>
</dbReference>
<protein>
    <recommendedName>
        <fullName evidence="6">Coactosin</fullName>
    </recommendedName>
</protein>
<dbReference type="eggNOG" id="KOG3655">
    <property type="taxonomic scope" value="Eukaryota"/>
</dbReference>
<feature type="non-terminal residue" evidence="8">
    <location>
        <position position="125"/>
    </location>
</feature>
<accession>F0ZAG9</accession>
<dbReference type="InterPro" id="IPR002108">
    <property type="entry name" value="ADF-H"/>
</dbReference>
<feature type="non-terminal residue" evidence="8">
    <location>
        <position position="1"/>
    </location>
</feature>
<evidence type="ECO:0000313" key="8">
    <source>
        <dbReference type="EMBL" id="EGC39067.1"/>
    </source>
</evidence>
<evidence type="ECO:0000256" key="3">
    <source>
        <dbReference type="ARBA" id="ARBA00023203"/>
    </source>
</evidence>
<dbReference type="CDD" id="cd11282">
    <property type="entry name" value="ADF_coactosin_like"/>
    <property type="match status" value="1"/>
</dbReference>
<evidence type="ECO:0000259" key="7">
    <source>
        <dbReference type="PROSITE" id="PS51263"/>
    </source>
</evidence>
<dbReference type="Proteomes" id="UP000001064">
    <property type="component" value="Unassembled WGS sequence"/>
</dbReference>
<dbReference type="PROSITE" id="PS51263">
    <property type="entry name" value="ADF_H"/>
    <property type="match status" value="1"/>
</dbReference>
<dbReference type="OrthoDB" id="20822at2759"/>
<dbReference type="GO" id="GO:0030833">
    <property type="term" value="P:regulation of actin filament polymerization"/>
    <property type="evidence" value="ECO:0000318"/>
    <property type="project" value="GO_Central"/>
</dbReference>
<name>F0ZAG9_DICPU</name>
<dbReference type="GeneID" id="10506050"/>
<evidence type="ECO:0000256" key="4">
    <source>
        <dbReference type="ARBA" id="ARBA00023212"/>
    </source>
</evidence>
<dbReference type="SUPFAM" id="SSF55753">
    <property type="entry name" value="Actin depolymerizing proteins"/>
    <property type="match status" value="1"/>
</dbReference>
<keyword evidence="9" id="KW-1185">Reference proteome</keyword>
<evidence type="ECO:0000256" key="2">
    <source>
        <dbReference type="ARBA" id="ARBA00022490"/>
    </source>
</evidence>